<dbReference type="AlphaFoldDB" id="A0A2U2RJJ7"/>
<keyword evidence="3" id="KW-1185">Reference proteome</keyword>
<accession>A0A2U2RJJ7</accession>
<dbReference type="OrthoDB" id="4793774at2"/>
<evidence type="ECO:0000259" key="1">
    <source>
        <dbReference type="Pfam" id="PF14470"/>
    </source>
</evidence>
<reference evidence="2 3" key="1">
    <citation type="submission" date="2018-05" db="EMBL/GenBank/DDBJ databases">
        <title>Brachybacterium sp. M1HQ-2T, whole genome shotgun sequence.</title>
        <authorList>
            <person name="Tuo L."/>
        </authorList>
    </citation>
    <scope>NUCLEOTIDE SEQUENCE [LARGE SCALE GENOMIC DNA]</scope>
    <source>
        <strain evidence="2 3">M1HQ-2</strain>
    </source>
</reference>
<name>A0A2U2RJJ7_9MICO</name>
<proteinExistence type="predicted"/>
<dbReference type="EMBL" id="QFKX01000003">
    <property type="protein sequence ID" value="PWH06047.1"/>
    <property type="molecule type" value="Genomic_DNA"/>
</dbReference>
<organism evidence="2 3">
    <name type="scientific">Brachybacterium endophyticum</name>
    <dbReference type="NCBI Taxonomy" id="2182385"/>
    <lineage>
        <taxon>Bacteria</taxon>
        <taxon>Bacillati</taxon>
        <taxon>Actinomycetota</taxon>
        <taxon>Actinomycetes</taxon>
        <taxon>Micrococcales</taxon>
        <taxon>Dermabacteraceae</taxon>
        <taxon>Brachybacterium</taxon>
    </lineage>
</organism>
<evidence type="ECO:0000313" key="2">
    <source>
        <dbReference type="EMBL" id="PWH06047.1"/>
    </source>
</evidence>
<dbReference type="InterPro" id="IPR039519">
    <property type="entry name" value="YokE-like_PH"/>
</dbReference>
<comment type="caution">
    <text evidence="2">The sequence shown here is derived from an EMBL/GenBank/DDBJ whole genome shotgun (WGS) entry which is preliminary data.</text>
</comment>
<feature type="domain" description="YokE-like PH" evidence="1">
    <location>
        <begin position="57"/>
        <end position="150"/>
    </location>
</feature>
<evidence type="ECO:0000313" key="3">
    <source>
        <dbReference type="Proteomes" id="UP000245590"/>
    </source>
</evidence>
<dbReference type="Proteomes" id="UP000245590">
    <property type="component" value="Unassembled WGS sequence"/>
</dbReference>
<dbReference type="Pfam" id="PF14470">
    <property type="entry name" value="bPH_3"/>
    <property type="match status" value="1"/>
</dbReference>
<protein>
    <recommendedName>
        <fullName evidence="1">YokE-like PH domain-containing protein</fullName>
    </recommendedName>
</protein>
<gene>
    <name evidence="2" type="ORF">DEO23_09525</name>
</gene>
<sequence length="155" mass="17348">MGTSPHAVSGGVWSRDAYRVDMSLADPTHAEKTFFAILRRHDEPRNALAIDLPERVLAPDETVLDVKVGDIQNDTTPLLLATDRRVVLTRRRAFGSWKILEGAPAAEVVNVDYTPTLLSGKLRVHLRGGSQIVLKTRTKDHAERFLRTMRELLGR</sequence>